<evidence type="ECO:0000256" key="9">
    <source>
        <dbReference type="ARBA" id="ARBA00045828"/>
    </source>
</evidence>
<evidence type="ECO:0000256" key="3">
    <source>
        <dbReference type="ARBA" id="ARBA00012347"/>
    </source>
</evidence>
<keyword evidence="13" id="KW-1185">Reference proteome</keyword>
<dbReference type="GO" id="GO:0016020">
    <property type="term" value="C:membrane"/>
    <property type="evidence" value="ECO:0007669"/>
    <property type="project" value="InterPro"/>
</dbReference>
<feature type="transmembrane region" description="Helical" evidence="10">
    <location>
        <begin position="536"/>
        <end position="561"/>
    </location>
</feature>
<comment type="caution">
    <text evidence="12">The sequence shown here is derived from an EMBL/GenBank/DDBJ whole genome shotgun (WGS) entry which is preliminary data.</text>
</comment>
<dbReference type="PRINTS" id="PR01000">
    <property type="entry name" value="SREBPS2PTASE"/>
</dbReference>
<dbReference type="Pfam" id="PF02163">
    <property type="entry name" value="Peptidase_M50"/>
    <property type="match status" value="1"/>
</dbReference>
<dbReference type="GO" id="GO:0005737">
    <property type="term" value="C:cytoplasm"/>
    <property type="evidence" value="ECO:0007669"/>
    <property type="project" value="TreeGrafter"/>
</dbReference>
<evidence type="ECO:0000256" key="8">
    <source>
        <dbReference type="ARBA" id="ARBA00032658"/>
    </source>
</evidence>
<comment type="subcellular location">
    <subcellularLocation>
        <location evidence="2">Endomembrane system</location>
        <topology evidence="2">Multi-pass membrane protein</topology>
    </subcellularLocation>
</comment>
<protein>
    <recommendedName>
        <fullName evidence="4">Membrane-bound transcription factor site-2 protease</fullName>
        <ecNumber evidence="3">3.4.24.85</ecNumber>
    </recommendedName>
    <alternativeName>
        <fullName evidence="8">Endopeptidase S2P</fullName>
    </alternativeName>
</protein>
<keyword evidence="6 10" id="KW-1133">Transmembrane helix</keyword>
<evidence type="ECO:0000259" key="11">
    <source>
        <dbReference type="Pfam" id="PF02163"/>
    </source>
</evidence>
<dbReference type="GO" id="GO:1905897">
    <property type="term" value="P:regulation of response to endoplasmic reticulum stress"/>
    <property type="evidence" value="ECO:0007669"/>
    <property type="project" value="TreeGrafter"/>
</dbReference>
<evidence type="ECO:0000256" key="10">
    <source>
        <dbReference type="SAM" id="Phobius"/>
    </source>
</evidence>
<dbReference type="GO" id="GO:0031293">
    <property type="term" value="P:membrane protein intracellular domain proteolysis"/>
    <property type="evidence" value="ECO:0007669"/>
    <property type="project" value="TreeGrafter"/>
</dbReference>
<proteinExistence type="predicted"/>
<feature type="transmembrane region" description="Helical" evidence="10">
    <location>
        <begin position="126"/>
        <end position="143"/>
    </location>
</feature>
<evidence type="ECO:0000256" key="6">
    <source>
        <dbReference type="ARBA" id="ARBA00022989"/>
    </source>
</evidence>
<keyword evidence="7 10" id="KW-0472">Membrane</keyword>
<evidence type="ECO:0000256" key="1">
    <source>
        <dbReference type="ARBA" id="ARBA00001350"/>
    </source>
</evidence>
<evidence type="ECO:0000256" key="2">
    <source>
        <dbReference type="ARBA" id="ARBA00004127"/>
    </source>
</evidence>
<comment type="function">
    <text evidence="9">Zinc metalloprotease that mediates intramembrane proteolysis of proteins such as ATF6, ATF6B, SREBF1/SREBP1 and SREBF2/SREBP2. Catalyzes the second step in the proteolytic activation of the sterol regulatory element-binding proteins (SREBPs) SREBF1/SREBP1 and SREBF2/SREBP2: cleaves SREBPs within the first transmembrane segment, thereby releasing the N-terminal segment with a portion of the transmembrane segment attached. Mature N-terminal SREBP fragments shuttle to the nucleus and activate gene transcription. Also mediates the second step in the proteolytic activation of the cyclic AMP-dependent transcription factor ATF-6 (ATF6 and ATF6B). Involved in intramembrane proteolysis during bone formation. In astrocytes and osteoblasts, upon DNA damage and ER stress, mediates the second step of the regulated intramembrane proteolytic activation of the transcription factor CREB3L1, leading to the inhibition of cell-cycle progression.</text>
</comment>
<feature type="transmembrane region" description="Helical" evidence="10">
    <location>
        <begin position="193"/>
        <end position="215"/>
    </location>
</feature>
<feature type="transmembrane region" description="Helical" evidence="10">
    <location>
        <begin position="480"/>
        <end position="501"/>
    </location>
</feature>
<dbReference type="InterPro" id="IPR001193">
    <property type="entry name" value="MBTPS2"/>
</dbReference>
<evidence type="ECO:0000256" key="5">
    <source>
        <dbReference type="ARBA" id="ARBA00022692"/>
    </source>
</evidence>
<evidence type="ECO:0000313" key="13">
    <source>
        <dbReference type="Proteomes" id="UP000230066"/>
    </source>
</evidence>
<feature type="transmembrane region" description="Helical" evidence="10">
    <location>
        <begin position="6"/>
        <end position="24"/>
    </location>
</feature>
<accession>A0A4E0RU74</accession>
<comment type="catalytic activity">
    <reaction evidence="1">
        <text>Cleaves several transcription factors that are type-2 transmembrane proteins within membrane-spanning domains. Known substrates include sterol regulatory element-binding protein (SREBP) -1, SREBP-2 and forms of the transcriptional activator ATF6. SREBP-2 is cleaved at the site 477-DRSRILL-|-CVLTFLCLSFNPLTSLLQWGGA-505. The residues Asn-Pro, 11 residues distal to the site of cleavage in the membrane-spanning domain, are important for cleavage by S2P endopeptidase. Replacement of either of these residues does not prevent cleavage, but there is no cleavage if both of these residues are replaced.</text>
        <dbReference type="EC" id="3.4.24.85"/>
    </reaction>
</comment>
<name>A0A4E0RU74_FASHE</name>
<dbReference type="AlphaFoldDB" id="A0A4E0RU74"/>
<sequence length="583" mass="64042">MSFTTWLSYFVGVWASVYLVDVALRTHPYTRQWYHEFTARLGVSFDVLQARIFTHRLNQAFQLICRFEFLPWSAWFSCGVIFSTICMLLSIFLLIMLIYNTITRKPIEGQLLTPVMPGVNLPLNQLGFYMLTLLLCAFLHEAGHALAALRERVRLHGFGVFLFGIYPGAYVDLNTADLQSLTPFGQLRIYCAGVWHNAIIAMISVAVFYTMPWILSPVYQTGTGVGVTYLRENSVVTGHRGLSLGDAITRVNSCPVTNQSDWFRCLEEAHARPSGYCVSGLYINTIDSRVRAAQPNGPRRSLAAAVVAVVGSRPTPDPNSKDASGTADVATASGAVMVPSSMDCCSGQSASTHLCFTYTVPSKHGPRIPRYTCLPARAVTERSSCRVASDCGPPSLMLRGPNSVNAGAEIAGPHGLISTGRSMMCVIPSPPENHSRLVRLVHNRKQAPAILFLGPMDDLIASVGVSDYVSRWPMLLSPGFPAFLSLFCTYLFSLSGALVILNVVPCYALDGQWILKALIDLCLTSYLPCRRKRQIVFRFILFLGSLLLCTNLIFALSYFLLDVNITDLRSTSLAVSDQVTVSG</sequence>
<dbReference type="PANTHER" id="PTHR13325:SF3">
    <property type="entry name" value="MEMBRANE-BOUND TRANSCRIPTION FACTOR SITE-2 PROTEASE"/>
    <property type="match status" value="1"/>
</dbReference>
<keyword evidence="5 10" id="KW-0812">Transmembrane</keyword>
<dbReference type="PANTHER" id="PTHR13325">
    <property type="entry name" value="PROTEASE M50 MEMBRANE-BOUND TRANSCRIPTION FACTOR SITE 2 PROTEASE"/>
    <property type="match status" value="1"/>
</dbReference>
<reference evidence="12" key="1">
    <citation type="submission" date="2019-03" db="EMBL/GenBank/DDBJ databases">
        <title>Improved annotation for the trematode Fasciola hepatica.</title>
        <authorList>
            <person name="Choi Y.-J."/>
            <person name="Martin J."/>
            <person name="Mitreva M."/>
        </authorList>
    </citation>
    <scope>NUCLEOTIDE SEQUENCE [LARGE SCALE GENOMIC DNA]</scope>
</reference>
<dbReference type="InterPro" id="IPR008915">
    <property type="entry name" value="Peptidase_M50"/>
</dbReference>
<dbReference type="GO" id="GO:0004222">
    <property type="term" value="F:metalloendopeptidase activity"/>
    <property type="evidence" value="ECO:0007669"/>
    <property type="project" value="InterPro"/>
</dbReference>
<feature type="transmembrane region" description="Helical" evidence="10">
    <location>
        <begin position="74"/>
        <end position="99"/>
    </location>
</feature>
<gene>
    <name evidence="12" type="ORF">D915_008563</name>
</gene>
<evidence type="ECO:0000256" key="7">
    <source>
        <dbReference type="ARBA" id="ARBA00023136"/>
    </source>
</evidence>
<organism evidence="12 13">
    <name type="scientific">Fasciola hepatica</name>
    <name type="common">Liver fluke</name>
    <dbReference type="NCBI Taxonomy" id="6192"/>
    <lineage>
        <taxon>Eukaryota</taxon>
        <taxon>Metazoa</taxon>
        <taxon>Spiralia</taxon>
        <taxon>Lophotrochozoa</taxon>
        <taxon>Platyhelminthes</taxon>
        <taxon>Trematoda</taxon>
        <taxon>Digenea</taxon>
        <taxon>Plagiorchiida</taxon>
        <taxon>Echinostomata</taxon>
        <taxon>Echinostomatoidea</taxon>
        <taxon>Fasciolidae</taxon>
        <taxon>Fasciola</taxon>
    </lineage>
</organism>
<evidence type="ECO:0000313" key="12">
    <source>
        <dbReference type="EMBL" id="THD20712.1"/>
    </source>
</evidence>
<dbReference type="EC" id="3.4.24.85" evidence="3"/>
<dbReference type="GO" id="GO:0012505">
    <property type="term" value="C:endomembrane system"/>
    <property type="evidence" value="ECO:0007669"/>
    <property type="project" value="UniProtKB-SubCell"/>
</dbReference>
<dbReference type="EMBL" id="JXXN02004287">
    <property type="protein sequence ID" value="THD20712.1"/>
    <property type="molecule type" value="Genomic_DNA"/>
</dbReference>
<evidence type="ECO:0000256" key="4">
    <source>
        <dbReference type="ARBA" id="ARBA00014400"/>
    </source>
</evidence>
<feature type="domain" description="Peptidase M50" evidence="11">
    <location>
        <begin position="129"/>
        <end position="543"/>
    </location>
</feature>
<dbReference type="CDD" id="cd06775">
    <property type="entry name" value="cpPDZ_MBTPS2-like"/>
    <property type="match status" value="1"/>
</dbReference>
<dbReference type="Proteomes" id="UP000230066">
    <property type="component" value="Unassembled WGS sequence"/>
</dbReference>